<evidence type="ECO:0000256" key="4">
    <source>
        <dbReference type="ARBA" id="ARBA00022771"/>
    </source>
</evidence>
<feature type="domain" description="C2H2-type" evidence="8">
    <location>
        <begin position="290"/>
        <end position="317"/>
    </location>
</feature>
<gene>
    <name evidence="9" type="ORF">EEDITHA_LOCUS2278</name>
</gene>
<evidence type="ECO:0000256" key="7">
    <source>
        <dbReference type="PROSITE-ProRule" id="PRU00042"/>
    </source>
</evidence>
<evidence type="ECO:0000256" key="5">
    <source>
        <dbReference type="ARBA" id="ARBA00022833"/>
    </source>
</evidence>
<organism evidence="9 10">
    <name type="scientific">Euphydryas editha</name>
    <name type="common">Edith's checkerspot</name>
    <dbReference type="NCBI Taxonomy" id="104508"/>
    <lineage>
        <taxon>Eukaryota</taxon>
        <taxon>Metazoa</taxon>
        <taxon>Ecdysozoa</taxon>
        <taxon>Arthropoda</taxon>
        <taxon>Hexapoda</taxon>
        <taxon>Insecta</taxon>
        <taxon>Pterygota</taxon>
        <taxon>Neoptera</taxon>
        <taxon>Endopterygota</taxon>
        <taxon>Lepidoptera</taxon>
        <taxon>Glossata</taxon>
        <taxon>Ditrysia</taxon>
        <taxon>Papilionoidea</taxon>
        <taxon>Nymphalidae</taxon>
        <taxon>Nymphalinae</taxon>
        <taxon>Euphydryas</taxon>
    </lineage>
</organism>
<dbReference type="FunFam" id="3.30.160.60:FF:000744">
    <property type="entry name" value="zinc finger E-box-binding homeobox 1"/>
    <property type="match status" value="1"/>
</dbReference>
<proteinExistence type="predicted"/>
<dbReference type="SMART" id="SM00355">
    <property type="entry name" value="ZnF_C2H2"/>
    <property type="match status" value="7"/>
</dbReference>
<dbReference type="InterPro" id="IPR036236">
    <property type="entry name" value="Znf_C2H2_sf"/>
</dbReference>
<feature type="domain" description="C2H2-type" evidence="8">
    <location>
        <begin position="171"/>
        <end position="198"/>
    </location>
</feature>
<dbReference type="GO" id="GO:0008270">
    <property type="term" value="F:zinc ion binding"/>
    <property type="evidence" value="ECO:0007669"/>
    <property type="project" value="UniProtKB-KW"/>
</dbReference>
<keyword evidence="2" id="KW-0479">Metal-binding</keyword>
<dbReference type="PANTHER" id="PTHR24409:SF295">
    <property type="entry name" value="AZ2-RELATED"/>
    <property type="match status" value="1"/>
</dbReference>
<dbReference type="PROSITE" id="PS00028">
    <property type="entry name" value="ZINC_FINGER_C2H2_1"/>
    <property type="match status" value="5"/>
</dbReference>
<dbReference type="InterPro" id="IPR013087">
    <property type="entry name" value="Znf_C2H2_type"/>
</dbReference>
<keyword evidence="5" id="KW-0862">Zinc</keyword>
<sequence>MNSQICVNCFNKKAVNQTDNRLVTESCGHVKCMDCLLHEKSGCLACLRNENEPEIVVESENKNIQLIATYEVPIETEAIHKKDQTDLEKITNANNVKKMEYEHIKVEIDGGKKCYTCTVCKKKFNARSQICYHAYCNGQKKPHQCQICKQSFSSLSHYKYHMRVHNQERSFTCDLCSAAFYQMSKLKRHRLKHTKEKNYACSECNKAFNNHSSLRKHALTHTRERPYECAACGRRFRDGSNYKKHVDKHKKRCVSCGEEIREGSAHRCGAGAAGGAVGAARAGGGGARAHACPRCRKAFHSRKDMRRHAAIHSDSKPFRCKACPEERRFRRKDNLERHIRNAHPDCSPTAALECDLGALQNVARHALTPPEDDIPPIAHDDRSPDYDKTEKIRLEKLNPLPPLPQEVIRQHMDKAVSPDASVKKNASESLVDKKSIIEANIARQSVIVEKRNTDSDKKLLNPENEYVHKIRKAIIPLPPIDQEKFRSVQRGLLPNSVNAAPSIKNMEIYKKILYEKIEKDTTEVIQSPKMHWRRKMEQDIN</sequence>
<dbReference type="Proteomes" id="UP001153954">
    <property type="component" value="Unassembled WGS sequence"/>
</dbReference>
<evidence type="ECO:0000256" key="1">
    <source>
        <dbReference type="ARBA" id="ARBA00004123"/>
    </source>
</evidence>
<dbReference type="FunFam" id="3.30.160.60:FF:000446">
    <property type="entry name" value="Zinc finger protein"/>
    <property type="match status" value="1"/>
</dbReference>
<dbReference type="GO" id="GO:0005634">
    <property type="term" value="C:nucleus"/>
    <property type="evidence" value="ECO:0007669"/>
    <property type="project" value="UniProtKB-SubCell"/>
</dbReference>
<evidence type="ECO:0000313" key="10">
    <source>
        <dbReference type="Proteomes" id="UP001153954"/>
    </source>
</evidence>
<name>A0AAU9TG39_EUPED</name>
<keyword evidence="4 7" id="KW-0863">Zinc-finger</keyword>
<feature type="domain" description="C2H2-type" evidence="8">
    <location>
        <begin position="115"/>
        <end position="142"/>
    </location>
</feature>
<evidence type="ECO:0000313" key="9">
    <source>
        <dbReference type="EMBL" id="CAH2085841.1"/>
    </source>
</evidence>
<keyword evidence="6" id="KW-0539">Nucleus</keyword>
<evidence type="ECO:0000256" key="2">
    <source>
        <dbReference type="ARBA" id="ARBA00022723"/>
    </source>
</evidence>
<comment type="caution">
    <text evidence="9">The sequence shown here is derived from an EMBL/GenBank/DDBJ whole genome shotgun (WGS) entry which is preliminary data.</text>
</comment>
<dbReference type="FunFam" id="3.30.160.60:FF:000100">
    <property type="entry name" value="Zinc finger 45-like"/>
    <property type="match status" value="1"/>
</dbReference>
<accession>A0AAU9TG39</accession>
<dbReference type="PROSITE" id="PS50157">
    <property type="entry name" value="ZINC_FINGER_C2H2_2"/>
    <property type="match status" value="7"/>
</dbReference>
<dbReference type="SUPFAM" id="SSF57667">
    <property type="entry name" value="beta-beta-alpha zinc fingers"/>
    <property type="match status" value="4"/>
</dbReference>
<feature type="domain" description="C2H2-type" evidence="8">
    <location>
        <begin position="318"/>
        <end position="348"/>
    </location>
</feature>
<dbReference type="EMBL" id="CAKOGL010000004">
    <property type="protein sequence ID" value="CAH2085841.1"/>
    <property type="molecule type" value="Genomic_DNA"/>
</dbReference>
<protein>
    <recommendedName>
        <fullName evidence="8">C2H2-type domain-containing protein</fullName>
    </recommendedName>
</protein>
<keyword evidence="10" id="KW-1185">Reference proteome</keyword>
<feature type="domain" description="C2H2-type" evidence="8">
    <location>
        <begin position="199"/>
        <end position="226"/>
    </location>
</feature>
<dbReference type="AlphaFoldDB" id="A0AAU9TG39"/>
<dbReference type="PANTHER" id="PTHR24409">
    <property type="entry name" value="ZINC FINGER PROTEIN 142"/>
    <property type="match status" value="1"/>
</dbReference>
<keyword evidence="3" id="KW-0677">Repeat</keyword>
<evidence type="ECO:0000259" key="8">
    <source>
        <dbReference type="PROSITE" id="PS50157"/>
    </source>
</evidence>
<dbReference type="Pfam" id="PF00096">
    <property type="entry name" value="zf-C2H2"/>
    <property type="match status" value="4"/>
</dbReference>
<comment type="subcellular location">
    <subcellularLocation>
        <location evidence="1">Nucleus</location>
    </subcellularLocation>
</comment>
<feature type="domain" description="C2H2-type" evidence="8">
    <location>
        <begin position="143"/>
        <end position="170"/>
    </location>
</feature>
<evidence type="ECO:0000256" key="6">
    <source>
        <dbReference type="ARBA" id="ARBA00023242"/>
    </source>
</evidence>
<evidence type="ECO:0000256" key="3">
    <source>
        <dbReference type="ARBA" id="ARBA00022737"/>
    </source>
</evidence>
<dbReference type="Gene3D" id="3.30.160.60">
    <property type="entry name" value="Classic Zinc Finger"/>
    <property type="match status" value="5"/>
</dbReference>
<reference evidence="9" key="1">
    <citation type="submission" date="2022-03" db="EMBL/GenBank/DDBJ databases">
        <authorList>
            <person name="Tunstrom K."/>
        </authorList>
    </citation>
    <scope>NUCLEOTIDE SEQUENCE</scope>
</reference>
<dbReference type="GO" id="GO:0010468">
    <property type="term" value="P:regulation of gene expression"/>
    <property type="evidence" value="ECO:0007669"/>
    <property type="project" value="UniProtKB-ARBA"/>
</dbReference>
<feature type="domain" description="C2H2-type" evidence="8">
    <location>
        <begin position="227"/>
        <end position="249"/>
    </location>
</feature>